<evidence type="ECO:0000313" key="1">
    <source>
        <dbReference type="EMBL" id="CAD7599389.1"/>
    </source>
</evidence>
<dbReference type="AlphaFoldDB" id="A0A7R9PN37"/>
<sequence>MKQHNQDKQINNIILKNELENIYGKRLANIKKNLSWCFEEIQIVFEKLNSLKNEVNPHLRGVRVENHLGNTTSSSPDRDSNLDLPVLGGLAQHDRRVSQLRHRANRILRKVKFLKFGGKRPQGTPRKKWEDELRKDRVMLRHF</sequence>
<dbReference type="EMBL" id="OE842300">
    <property type="protein sequence ID" value="CAD7599389.1"/>
    <property type="molecule type" value="Genomic_DNA"/>
</dbReference>
<protein>
    <submittedName>
        <fullName evidence="1">Uncharacterized protein</fullName>
    </submittedName>
</protein>
<name>A0A7R9PN37_TIMGE</name>
<proteinExistence type="predicted"/>
<organism evidence="1">
    <name type="scientific">Timema genevievae</name>
    <name type="common">Walking stick</name>
    <dbReference type="NCBI Taxonomy" id="629358"/>
    <lineage>
        <taxon>Eukaryota</taxon>
        <taxon>Metazoa</taxon>
        <taxon>Ecdysozoa</taxon>
        <taxon>Arthropoda</taxon>
        <taxon>Hexapoda</taxon>
        <taxon>Insecta</taxon>
        <taxon>Pterygota</taxon>
        <taxon>Neoptera</taxon>
        <taxon>Polyneoptera</taxon>
        <taxon>Phasmatodea</taxon>
        <taxon>Timematodea</taxon>
        <taxon>Timematoidea</taxon>
        <taxon>Timematidae</taxon>
        <taxon>Timema</taxon>
    </lineage>
</organism>
<accession>A0A7R9PN37</accession>
<reference evidence="1" key="1">
    <citation type="submission" date="2020-11" db="EMBL/GenBank/DDBJ databases">
        <authorList>
            <person name="Tran Van P."/>
        </authorList>
    </citation>
    <scope>NUCLEOTIDE SEQUENCE</scope>
</reference>
<gene>
    <name evidence="1" type="ORF">TGEB3V08_LOCUS7332</name>
</gene>